<dbReference type="InterPro" id="IPR036259">
    <property type="entry name" value="MFS_trans_sf"/>
</dbReference>
<feature type="transmembrane region" description="Helical" evidence="5">
    <location>
        <begin position="17"/>
        <end position="34"/>
    </location>
</feature>
<evidence type="ECO:0000256" key="4">
    <source>
        <dbReference type="ARBA" id="ARBA00023136"/>
    </source>
</evidence>
<feature type="domain" description="Major facilitator superfamily (MFS) profile" evidence="6">
    <location>
        <begin position="24"/>
        <end position="443"/>
    </location>
</feature>
<evidence type="ECO:0000313" key="8">
    <source>
        <dbReference type="Proteomes" id="UP000075604"/>
    </source>
</evidence>
<evidence type="ECO:0000259" key="6">
    <source>
        <dbReference type="PROSITE" id="PS50850"/>
    </source>
</evidence>
<reference evidence="7 8" key="1">
    <citation type="submission" date="2014-02" db="EMBL/GenBank/DDBJ databases">
        <title>The small core and large imbalanced accessory genome model reveals a collaborative survival strategy of Sorangium cellulosum strains in nature.</title>
        <authorList>
            <person name="Han K."/>
            <person name="Peng R."/>
            <person name="Blom J."/>
            <person name="Li Y.-Z."/>
        </authorList>
    </citation>
    <scope>NUCLEOTIDE SEQUENCE [LARGE SCALE GENOMIC DNA]</scope>
    <source>
        <strain evidence="7 8">So0157-18</strain>
    </source>
</reference>
<evidence type="ECO:0000256" key="3">
    <source>
        <dbReference type="ARBA" id="ARBA00022989"/>
    </source>
</evidence>
<dbReference type="InterPro" id="IPR020846">
    <property type="entry name" value="MFS_dom"/>
</dbReference>
<dbReference type="PROSITE" id="PS50850">
    <property type="entry name" value="MFS"/>
    <property type="match status" value="1"/>
</dbReference>
<dbReference type="GO" id="GO:0005886">
    <property type="term" value="C:plasma membrane"/>
    <property type="evidence" value="ECO:0007669"/>
    <property type="project" value="TreeGrafter"/>
</dbReference>
<evidence type="ECO:0000256" key="1">
    <source>
        <dbReference type="ARBA" id="ARBA00004141"/>
    </source>
</evidence>
<comment type="caution">
    <text evidence="7">The sequence shown here is derived from an EMBL/GenBank/DDBJ whole genome shotgun (WGS) entry which is preliminary data.</text>
</comment>
<gene>
    <name evidence="7" type="ORF">BE04_18110</name>
</gene>
<dbReference type="EMBL" id="JELX01000728">
    <property type="protein sequence ID" value="KYF62208.1"/>
    <property type="molecule type" value="Genomic_DNA"/>
</dbReference>
<sequence>MDKNEIEIGSLIDSAKFIGLPLAITVLTVIIMLVDGFDLQAMAFVAPEVLKEWGIARAALTPALTGSMVGMAVGSVALGWAGDRVGRRSSYIACMAFLALGSFFCAHAGSLASLTLWRVVTGIGLGGVTPLAAAIISEWTPKHARSIAVACAMVAVPLGGMLGAGVAQRVIPMYGWRGVFWIGAALPLVLFVAAMFLLPESPKYLAQRPHLHGRLAKLLNRLFRERRFTGDERFVVAEPPPPPKSWLAALLGPAYRSTTLLLWAAFALNTLALFSCVNLLPTVLSFTGMSTAESLQGSKFFNFGGFFGAVGGAVMIGWWGSRRVGAALSTVGAVATFLIGTTILDNGGVLDGRSLALLTLAGMAMNGMQSFLYTVGAHSYPTYIRASGVGCAQTVSRAGGLLGTVAGGSFFALEPQPPVSYFFYAVAAAVALVVVSFTSLRTHIPGRKGSASPQAQGGE</sequence>
<proteinExistence type="predicted"/>
<dbReference type="PROSITE" id="PS00217">
    <property type="entry name" value="SUGAR_TRANSPORT_2"/>
    <property type="match status" value="1"/>
</dbReference>
<feature type="transmembrane region" description="Helical" evidence="5">
    <location>
        <begin position="419"/>
        <end position="440"/>
    </location>
</feature>
<feature type="transmembrane region" description="Helical" evidence="5">
    <location>
        <begin position="356"/>
        <end position="375"/>
    </location>
</feature>
<feature type="transmembrane region" description="Helical" evidence="5">
    <location>
        <begin position="147"/>
        <end position="167"/>
    </location>
</feature>
<feature type="transmembrane region" description="Helical" evidence="5">
    <location>
        <begin position="179"/>
        <end position="198"/>
    </location>
</feature>
<name>A0A150Q3Q6_SORCE</name>
<evidence type="ECO:0000256" key="5">
    <source>
        <dbReference type="SAM" id="Phobius"/>
    </source>
</evidence>
<dbReference type="Pfam" id="PF07690">
    <property type="entry name" value="MFS_1"/>
    <property type="match status" value="1"/>
</dbReference>
<feature type="transmembrane region" description="Helical" evidence="5">
    <location>
        <begin position="326"/>
        <end position="344"/>
    </location>
</feature>
<feature type="transmembrane region" description="Helical" evidence="5">
    <location>
        <begin position="54"/>
        <end position="78"/>
    </location>
</feature>
<evidence type="ECO:0000256" key="2">
    <source>
        <dbReference type="ARBA" id="ARBA00022692"/>
    </source>
</evidence>
<dbReference type="InterPro" id="IPR011701">
    <property type="entry name" value="MFS"/>
</dbReference>
<accession>A0A150Q3Q6</accession>
<feature type="transmembrane region" description="Helical" evidence="5">
    <location>
        <begin position="395"/>
        <end position="413"/>
    </location>
</feature>
<feature type="transmembrane region" description="Helical" evidence="5">
    <location>
        <begin position="260"/>
        <end position="280"/>
    </location>
</feature>
<comment type="subcellular location">
    <subcellularLocation>
        <location evidence="1">Membrane</location>
        <topology evidence="1">Multi-pass membrane protein</topology>
    </subcellularLocation>
</comment>
<feature type="transmembrane region" description="Helical" evidence="5">
    <location>
        <begin position="300"/>
        <end position="319"/>
    </location>
</feature>
<dbReference type="Proteomes" id="UP000075604">
    <property type="component" value="Unassembled WGS sequence"/>
</dbReference>
<feature type="transmembrane region" description="Helical" evidence="5">
    <location>
        <begin position="115"/>
        <end position="135"/>
    </location>
</feature>
<evidence type="ECO:0000313" key="7">
    <source>
        <dbReference type="EMBL" id="KYF62208.1"/>
    </source>
</evidence>
<dbReference type="Gene3D" id="1.20.1250.20">
    <property type="entry name" value="MFS general substrate transporter like domains"/>
    <property type="match status" value="1"/>
</dbReference>
<dbReference type="SUPFAM" id="SSF103473">
    <property type="entry name" value="MFS general substrate transporter"/>
    <property type="match status" value="1"/>
</dbReference>
<protein>
    <recommendedName>
        <fullName evidence="6">Major facilitator superfamily (MFS) profile domain-containing protein</fullName>
    </recommendedName>
</protein>
<keyword evidence="2 5" id="KW-0812">Transmembrane</keyword>
<dbReference type="InterPro" id="IPR005829">
    <property type="entry name" value="Sugar_transporter_CS"/>
</dbReference>
<feature type="transmembrane region" description="Helical" evidence="5">
    <location>
        <begin position="90"/>
        <end position="109"/>
    </location>
</feature>
<dbReference type="AlphaFoldDB" id="A0A150Q3Q6"/>
<dbReference type="PANTHER" id="PTHR23508">
    <property type="entry name" value="CARBOXYLIC ACID TRANSPORTER PROTEIN HOMOLOG"/>
    <property type="match status" value="1"/>
</dbReference>
<dbReference type="PANTHER" id="PTHR23508:SF10">
    <property type="entry name" value="CARBOXYLIC ACID TRANSPORTER PROTEIN HOMOLOG"/>
    <property type="match status" value="1"/>
</dbReference>
<keyword evidence="3 5" id="KW-1133">Transmembrane helix</keyword>
<dbReference type="GO" id="GO:0046943">
    <property type="term" value="F:carboxylic acid transmembrane transporter activity"/>
    <property type="evidence" value="ECO:0007669"/>
    <property type="project" value="TreeGrafter"/>
</dbReference>
<keyword evidence="4 5" id="KW-0472">Membrane</keyword>
<organism evidence="7 8">
    <name type="scientific">Sorangium cellulosum</name>
    <name type="common">Polyangium cellulosum</name>
    <dbReference type="NCBI Taxonomy" id="56"/>
    <lineage>
        <taxon>Bacteria</taxon>
        <taxon>Pseudomonadati</taxon>
        <taxon>Myxococcota</taxon>
        <taxon>Polyangia</taxon>
        <taxon>Polyangiales</taxon>
        <taxon>Polyangiaceae</taxon>
        <taxon>Sorangium</taxon>
    </lineage>
</organism>